<dbReference type="Pfam" id="PF17761">
    <property type="entry name" value="DUF1016_N"/>
    <property type="match status" value="1"/>
</dbReference>
<dbReference type="PANTHER" id="PTHR30547">
    <property type="entry name" value="UNCHARACTERIZED PROTEIN YHCG-RELATED"/>
    <property type="match status" value="1"/>
</dbReference>
<protein>
    <submittedName>
        <fullName evidence="3">DUF1016 domain-containing protein</fullName>
    </submittedName>
</protein>
<dbReference type="Pfam" id="PF06250">
    <property type="entry name" value="YhcG_C"/>
    <property type="match status" value="1"/>
</dbReference>
<keyword evidence="4" id="KW-1185">Reference proteome</keyword>
<dbReference type="Proteomes" id="UP001193734">
    <property type="component" value="Unassembled WGS sequence"/>
</dbReference>
<dbReference type="RefSeq" id="WP_172176791.1">
    <property type="nucleotide sequence ID" value="NZ_CASGKU010000002.1"/>
</dbReference>
<dbReference type="InterPro" id="IPR011856">
    <property type="entry name" value="tRNA_endonuc-like_dom_sf"/>
</dbReference>
<dbReference type="EMBL" id="JABKKE010000002">
    <property type="protein sequence ID" value="NPE13175.1"/>
    <property type="molecule type" value="Genomic_DNA"/>
</dbReference>
<dbReference type="InterPro" id="IPR009362">
    <property type="entry name" value="YhcG_C"/>
</dbReference>
<proteinExistence type="predicted"/>
<feature type="domain" description="YhcG PDDEXK nuclease" evidence="1">
    <location>
        <begin position="181"/>
        <end position="334"/>
    </location>
</feature>
<reference evidence="3 4" key="1">
    <citation type="submission" date="2020-05" db="EMBL/GenBank/DDBJ databases">
        <title>Distinct polysaccharide utilization as determinants for interspecies competition between intestinal Prevotella spp.</title>
        <authorList>
            <person name="Galvez E.J.C."/>
            <person name="Iljazovic A."/>
            <person name="Strowig T."/>
        </authorList>
    </citation>
    <scope>NUCLEOTIDE SEQUENCE [LARGE SCALE GENOMIC DNA]</scope>
    <source>
        <strain evidence="3 4">PROD</strain>
    </source>
</reference>
<feature type="domain" description="YhcG N-terminal" evidence="2">
    <location>
        <begin position="17"/>
        <end position="150"/>
    </location>
</feature>
<evidence type="ECO:0000259" key="1">
    <source>
        <dbReference type="Pfam" id="PF06250"/>
    </source>
</evidence>
<dbReference type="PANTHER" id="PTHR30547:SF5">
    <property type="entry name" value="NUCLEASE YHCG-RELATED"/>
    <property type="match status" value="1"/>
</dbReference>
<accession>A0ABX2AU43</accession>
<organism evidence="3 4">
    <name type="scientific">Xylanibacter rodentium</name>
    <dbReference type="NCBI Taxonomy" id="2736289"/>
    <lineage>
        <taxon>Bacteria</taxon>
        <taxon>Pseudomonadati</taxon>
        <taxon>Bacteroidota</taxon>
        <taxon>Bacteroidia</taxon>
        <taxon>Bacteroidales</taxon>
        <taxon>Prevotellaceae</taxon>
        <taxon>Xylanibacter</taxon>
    </lineage>
</organism>
<dbReference type="InterPro" id="IPR053148">
    <property type="entry name" value="PD-DEXK-like_domain"/>
</dbReference>
<name>A0ABX2AU43_9BACT</name>
<sequence>MNKQNISSKLSENIYSQIKQVLIQARATVLTTVNTAMVQAYWHVGKLIVEAQGGEERAAYGDELLKSISVRLTKEFGKGFDASNLRNMRMFYLSFPKCDALRHELSWTHYRALIRVSNPKAREYYAKEAAAGKWSTRQLERQIATQYYERLLSTHRDETAVESLIKNNLPAKPEKFDPLTLVHDPFILEFIGAKEDVIWQESELESALISHLEEFLLELGRGFAFMGRQKRITIDGQHFYPDLVFYNVLTRSYVIIDLKMRRVDYSDIGQMQLYVNYYNREVCQPDDNPTIGIILCSEKNDTVVEYTLGDRTDIGVFSAKYDLIMPTKEELSREIELTRQKFKLING</sequence>
<evidence type="ECO:0000259" key="2">
    <source>
        <dbReference type="Pfam" id="PF17761"/>
    </source>
</evidence>
<evidence type="ECO:0000313" key="4">
    <source>
        <dbReference type="Proteomes" id="UP001193734"/>
    </source>
</evidence>
<gene>
    <name evidence="3" type="ORF">HPS55_02325</name>
</gene>
<evidence type="ECO:0000313" key="3">
    <source>
        <dbReference type="EMBL" id="NPE13175.1"/>
    </source>
</evidence>
<dbReference type="InterPro" id="IPR041527">
    <property type="entry name" value="YhcG_N"/>
</dbReference>
<comment type="caution">
    <text evidence="3">The sequence shown here is derived from an EMBL/GenBank/DDBJ whole genome shotgun (WGS) entry which is preliminary data.</text>
</comment>
<dbReference type="Gene3D" id="3.40.1350.10">
    <property type="match status" value="1"/>
</dbReference>